<dbReference type="HOGENOM" id="CLU_158865_0_0_1"/>
<dbReference type="InParanoid" id="T1I945"/>
<dbReference type="InterPro" id="IPR009057">
    <property type="entry name" value="Homeodomain-like_sf"/>
</dbReference>
<dbReference type="Gene3D" id="1.10.10.60">
    <property type="entry name" value="Homeodomain-like"/>
    <property type="match status" value="1"/>
</dbReference>
<name>T1I945_RHOPR</name>
<accession>T1I945</accession>
<evidence type="ECO:0000256" key="1">
    <source>
        <dbReference type="ARBA" id="ARBA00004123"/>
    </source>
</evidence>
<dbReference type="Pfam" id="PF05225">
    <property type="entry name" value="HTH_psq"/>
    <property type="match status" value="1"/>
</dbReference>
<dbReference type="Proteomes" id="UP000015103">
    <property type="component" value="Unassembled WGS sequence"/>
</dbReference>
<organism evidence="3 4">
    <name type="scientific">Rhodnius prolixus</name>
    <name type="common">Triatomid bug</name>
    <dbReference type="NCBI Taxonomy" id="13249"/>
    <lineage>
        <taxon>Eukaryota</taxon>
        <taxon>Metazoa</taxon>
        <taxon>Ecdysozoa</taxon>
        <taxon>Arthropoda</taxon>
        <taxon>Hexapoda</taxon>
        <taxon>Insecta</taxon>
        <taxon>Pterygota</taxon>
        <taxon>Neoptera</taxon>
        <taxon>Paraneoptera</taxon>
        <taxon>Hemiptera</taxon>
        <taxon>Heteroptera</taxon>
        <taxon>Panheteroptera</taxon>
        <taxon>Cimicomorpha</taxon>
        <taxon>Reduviidae</taxon>
        <taxon>Triatominae</taxon>
        <taxon>Rhodnius</taxon>
    </lineage>
</organism>
<feature type="domain" description="HTH psq-type" evidence="2">
    <location>
        <begin position="1"/>
        <end position="35"/>
    </location>
</feature>
<reference evidence="3" key="1">
    <citation type="submission" date="2015-05" db="UniProtKB">
        <authorList>
            <consortium name="EnsemblMetazoa"/>
        </authorList>
    </citation>
    <scope>IDENTIFICATION</scope>
</reference>
<evidence type="ECO:0000259" key="2">
    <source>
        <dbReference type="Pfam" id="PF05225"/>
    </source>
</evidence>
<proteinExistence type="predicted"/>
<dbReference type="GO" id="GO:0003677">
    <property type="term" value="F:DNA binding"/>
    <property type="evidence" value="ECO:0007669"/>
    <property type="project" value="InterPro"/>
</dbReference>
<dbReference type="EMBL" id="ACPB03020946">
    <property type="status" value="NOT_ANNOTATED_CDS"/>
    <property type="molecule type" value="Genomic_DNA"/>
</dbReference>
<dbReference type="GO" id="GO:0005634">
    <property type="term" value="C:nucleus"/>
    <property type="evidence" value="ECO:0007669"/>
    <property type="project" value="UniProtKB-SubCell"/>
</dbReference>
<dbReference type="VEuPathDB" id="VectorBase:RPRC012817"/>
<sequence length="105" mass="11842">MVEAVMAVRKKEMGYKTAAKTFQVPRATLKDYVQSSLEPEDMVNRNIGRPTVLPKVMEQMLAEYCLTIEENFYGLTVGDLPRMAFQSAKKNNLPHLFSATKQKAG</sequence>
<evidence type="ECO:0000313" key="3">
    <source>
        <dbReference type="EnsemblMetazoa" id="RPRC012817-PA"/>
    </source>
</evidence>
<dbReference type="SUPFAM" id="SSF46689">
    <property type="entry name" value="Homeodomain-like"/>
    <property type="match status" value="1"/>
</dbReference>
<evidence type="ECO:0000313" key="4">
    <source>
        <dbReference type="Proteomes" id="UP000015103"/>
    </source>
</evidence>
<comment type="subcellular location">
    <subcellularLocation>
        <location evidence="1">Nucleus</location>
    </subcellularLocation>
</comment>
<dbReference type="OMA" id="DLPRMAF"/>
<dbReference type="STRING" id="13249.T1I945"/>
<dbReference type="EnsemblMetazoa" id="RPRC012817-RA">
    <property type="protein sequence ID" value="RPRC012817-PA"/>
    <property type="gene ID" value="RPRC012817"/>
</dbReference>
<keyword evidence="4" id="KW-1185">Reference proteome</keyword>
<protein>
    <submittedName>
        <fullName evidence="3">HTH psq-type domain-containing protein</fullName>
    </submittedName>
</protein>
<dbReference type="InterPro" id="IPR007889">
    <property type="entry name" value="HTH_Psq"/>
</dbReference>
<dbReference type="AlphaFoldDB" id="T1I945"/>